<evidence type="ECO:0000313" key="2">
    <source>
        <dbReference type="Proteomes" id="UP000838878"/>
    </source>
</evidence>
<protein>
    <submittedName>
        <fullName evidence="1">Uncharacterized protein</fullName>
    </submittedName>
</protein>
<keyword evidence="2" id="KW-1185">Reference proteome</keyword>
<dbReference type="OrthoDB" id="8062108at2759"/>
<dbReference type="AlphaFoldDB" id="A0A8J9UY36"/>
<proteinExistence type="predicted"/>
<dbReference type="EMBL" id="OV170227">
    <property type="protein sequence ID" value="CAH0728586.1"/>
    <property type="molecule type" value="Genomic_DNA"/>
</dbReference>
<gene>
    <name evidence="1" type="ORF">BINO364_LOCUS13788</name>
</gene>
<accession>A0A8J9UY36</accession>
<dbReference type="Proteomes" id="UP000838878">
    <property type="component" value="Chromosome 7"/>
</dbReference>
<name>A0A8J9UY36_9NEOP</name>
<evidence type="ECO:0000313" key="1">
    <source>
        <dbReference type="EMBL" id="CAH0728586.1"/>
    </source>
</evidence>
<reference evidence="1" key="1">
    <citation type="submission" date="2021-12" db="EMBL/GenBank/DDBJ databases">
        <authorList>
            <person name="Martin H S."/>
        </authorList>
    </citation>
    <scope>NUCLEOTIDE SEQUENCE</scope>
</reference>
<sequence length="310" mass="35631">MDKFDIKTATSLIPVMDNTEEITENIINGIEMYNEYLVDVTQKKLLISFVLKTRLSKSAKLKLKSEYDDVTSLIQDIRKFLLTKKSANSILTQLNNLSQNNMSIHEFGDKLSELFVGLTIAQSDGNPKSCEILRPINEKLAVKRFADGLRNRRLSTIISARDYSSLKDAVRAAEDEELGQPSLSNNIFNAQRRGNQFPYYRSSLRGRGGQMTSRGNFYSNREFRPQLQQTTLRNYNNFNNYMKGKYVKNNYNRGYNNTRSTRGYRGNFVSSSRVRGNTSSGNHNQRNICTAHVETTNEDKTTERNQFFRS</sequence>
<feature type="non-terminal residue" evidence="1">
    <location>
        <position position="310"/>
    </location>
</feature>
<organism evidence="1 2">
    <name type="scientific">Brenthis ino</name>
    <name type="common">lesser marbled fritillary</name>
    <dbReference type="NCBI Taxonomy" id="405034"/>
    <lineage>
        <taxon>Eukaryota</taxon>
        <taxon>Metazoa</taxon>
        <taxon>Ecdysozoa</taxon>
        <taxon>Arthropoda</taxon>
        <taxon>Hexapoda</taxon>
        <taxon>Insecta</taxon>
        <taxon>Pterygota</taxon>
        <taxon>Neoptera</taxon>
        <taxon>Endopterygota</taxon>
        <taxon>Lepidoptera</taxon>
        <taxon>Glossata</taxon>
        <taxon>Ditrysia</taxon>
        <taxon>Papilionoidea</taxon>
        <taxon>Nymphalidae</taxon>
        <taxon>Heliconiinae</taxon>
        <taxon>Argynnini</taxon>
        <taxon>Brenthis</taxon>
    </lineage>
</organism>